<accession>A0A2U1UIQ1</accession>
<dbReference type="Proteomes" id="UP000295985">
    <property type="component" value="Unassembled WGS sequence"/>
</dbReference>
<protein>
    <submittedName>
        <fullName evidence="1">Uncharacterized protein</fullName>
    </submittedName>
</protein>
<organism evidence="1 2">
    <name type="scientific">Brenneria nigrifluens DSM 30175 = ATCC 13028</name>
    <dbReference type="NCBI Taxonomy" id="1121120"/>
    <lineage>
        <taxon>Bacteria</taxon>
        <taxon>Pseudomonadati</taxon>
        <taxon>Pseudomonadota</taxon>
        <taxon>Gammaproteobacteria</taxon>
        <taxon>Enterobacterales</taxon>
        <taxon>Pectobacteriaceae</taxon>
        <taxon>Brenneria</taxon>
    </lineage>
</organism>
<dbReference type="AlphaFoldDB" id="A0A2U1UIQ1"/>
<sequence length="88" mass="10596">MALRFLCLRFCCGKRFDKISVIPSSKDAIELYINTTIAANFKNHDIRNIKIKMVKRLNRLQFDEFFRLRFKIGKHAKPSFEFKHVQRF</sequence>
<evidence type="ECO:0000313" key="1">
    <source>
        <dbReference type="EMBL" id="PWC21472.1"/>
    </source>
</evidence>
<proteinExistence type="predicted"/>
<dbReference type="EMBL" id="QDKK01000037">
    <property type="protein sequence ID" value="PWC21472.1"/>
    <property type="molecule type" value="Genomic_DNA"/>
</dbReference>
<gene>
    <name evidence="1" type="ORF">DDT54_18735</name>
</gene>
<comment type="caution">
    <text evidence="1">The sequence shown here is derived from an EMBL/GenBank/DDBJ whole genome shotgun (WGS) entry which is preliminary data.</text>
</comment>
<name>A0A2U1UIQ1_9GAMM</name>
<evidence type="ECO:0000313" key="2">
    <source>
        <dbReference type="Proteomes" id="UP000295985"/>
    </source>
</evidence>
<reference evidence="1 2" key="1">
    <citation type="submission" date="2018-04" db="EMBL/GenBank/DDBJ databases">
        <title>Brenneria corticis sp.nov.</title>
        <authorList>
            <person name="Li Y."/>
        </authorList>
    </citation>
    <scope>NUCLEOTIDE SEQUENCE [LARGE SCALE GENOMIC DNA]</scope>
    <source>
        <strain evidence="1 2">LMG 2694</strain>
    </source>
</reference>